<organism evidence="3 4">
    <name type="scientific">Devosia nitrariae</name>
    <dbReference type="NCBI Taxonomy" id="2071872"/>
    <lineage>
        <taxon>Bacteria</taxon>
        <taxon>Pseudomonadati</taxon>
        <taxon>Pseudomonadota</taxon>
        <taxon>Alphaproteobacteria</taxon>
        <taxon>Hyphomicrobiales</taxon>
        <taxon>Devosiaceae</taxon>
        <taxon>Devosia</taxon>
    </lineage>
</organism>
<feature type="coiled-coil region" evidence="1">
    <location>
        <begin position="168"/>
        <end position="195"/>
    </location>
</feature>
<dbReference type="PANTHER" id="PTHR32309">
    <property type="entry name" value="TYROSINE-PROTEIN KINASE"/>
    <property type="match status" value="1"/>
</dbReference>
<feature type="transmembrane region" description="Helical" evidence="2">
    <location>
        <begin position="409"/>
        <end position="435"/>
    </location>
</feature>
<protein>
    <recommendedName>
        <fullName evidence="5">Polysaccharide chain length determinant N-terminal domain-containing protein</fullName>
    </recommendedName>
</protein>
<dbReference type="PANTHER" id="PTHR32309:SF13">
    <property type="entry name" value="FERRIC ENTEROBACTIN TRANSPORT PROTEIN FEPE"/>
    <property type="match status" value="1"/>
</dbReference>
<gene>
    <name evidence="3" type="ORF">GCM10010862_20590</name>
</gene>
<evidence type="ECO:0000256" key="1">
    <source>
        <dbReference type="SAM" id="Coils"/>
    </source>
</evidence>
<name>A0ABQ5W413_9HYPH</name>
<evidence type="ECO:0000313" key="4">
    <source>
        <dbReference type="Proteomes" id="UP001156691"/>
    </source>
</evidence>
<accession>A0ABQ5W413</accession>
<dbReference type="RefSeq" id="WP_284340244.1">
    <property type="nucleotide sequence ID" value="NZ_BSNS01000009.1"/>
</dbReference>
<keyword evidence="2" id="KW-0812">Transmembrane</keyword>
<dbReference type="Proteomes" id="UP001156691">
    <property type="component" value="Unassembled WGS sequence"/>
</dbReference>
<dbReference type="InterPro" id="IPR050445">
    <property type="entry name" value="Bact_polysacc_biosynth/exp"/>
</dbReference>
<evidence type="ECO:0000256" key="2">
    <source>
        <dbReference type="SAM" id="Phobius"/>
    </source>
</evidence>
<keyword evidence="4" id="KW-1185">Reference proteome</keyword>
<proteinExistence type="predicted"/>
<evidence type="ECO:0000313" key="3">
    <source>
        <dbReference type="EMBL" id="GLQ54800.1"/>
    </source>
</evidence>
<reference evidence="4" key="1">
    <citation type="journal article" date="2019" name="Int. J. Syst. Evol. Microbiol.">
        <title>The Global Catalogue of Microorganisms (GCM) 10K type strain sequencing project: providing services to taxonomists for standard genome sequencing and annotation.</title>
        <authorList>
            <consortium name="The Broad Institute Genomics Platform"/>
            <consortium name="The Broad Institute Genome Sequencing Center for Infectious Disease"/>
            <person name="Wu L."/>
            <person name="Ma J."/>
        </authorList>
    </citation>
    <scope>NUCLEOTIDE SEQUENCE [LARGE SCALE GENOMIC DNA]</scope>
    <source>
        <strain evidence="4">NBRC 112416</strain>
    </source>
</reference>
<evidence type="ECO:0008006" key="5">
    <source>
        <dbReference type="Google" id="ProtNLM"/>
    </source>
</evidence>
<dbReference type="EMBL" id="BSNS01000009">
    <property type="protein sequence ID" value="GLQ54800.1"/>
    <property type="molecule type" value="Genomic_DNA"/>
</dbReference>
<comment type="caution">
    <text evidence="3">The sequence shown here is derived from an EMBL/GenBank/DDBJ whole genome shotgun (WGS) entry which is preliminary data.</text>
</comment>
<keyword evidence="2" id="KW-1133">Transmembrane helix</keyword>
<feature type="transmembrane region" description="Helical" evidence="2">
    <location>
        <begin position="21"/>
        <end position="39"/>
    </location>
</feature>
<keyword evidence="1" id="KW-0175">Coiled coil</keyword>
<sequence length="441" mass="47398">MPRYDAEIDLYQLLRTIWSRGISIVLVLGLTLAIAYFAVSRMPRLYESFATMLVEPRSNIYLWPGEAVGEVTGSLVASRLELARAPETFAMVVEELGLAQLPEFNGGKTGDAAFEAALATLSDQVVVAGDRRTAVFYIRARSRDGELAMHIANGVAQAAIARRSQFIVEDARRAIEWLEGELPDLTERVRAAEAAVADYRIDRDMLGATARGSLVDEQMTSLSERIAAASERRIALNARADVLTRMIETGAPIDGLAELARYPTVDGLLRQRSDVQVQLAREASTLLANHPRLAALRARVDEIDQLVVAEGRRIAGDLRRDAGADAGLADALRRDLATLQRSASQGIVDSVDLAALEREAAAGRSLLEQYLTRLDAARSLAATGGVLPDMRIVTHAMEASGTISPRTGLVLAAVAIVAAGAALVWVVVMGLAAAARRRVVA</sequence>
<keyword evidence="2" id="KW-0472">Membrane</keyword>